<evidence type="ECO:0000256" key="2">
    <source>
        <dbReference type="SAM" id="MobiDB-lite"/>
    </source>
</evidence>
<organism evidence="3 4">
    <name type="scientific">Vibrio phage JSF7</name>
    <dbReference type="NCBI Taxonomy" id="1292086"/>
    <lineage>
        <taxon>Viruses</taxon>
        <taxon>Duplodnaviria</taxon>
        <taxon>Heunggongvirae</taxon>
        <taxon>Uroviricota</taxon>
        <taxon>Caudoviricetes</taxon>
        <taxon>Autographivirales</taxon>
        <taxon>Tawavirus</taxon>
        <taxon>Tawavirus JSF7</taxon>
    </lineage>
</organism>
<keyword evidence="1" id="KW-0175">Coiled coil</keyword>
<dbReference type="Proteomes" id="UP000225149">
    <property type="component" value="Segment"/>
</dbReference>
<name>A0A240EWW3_9CAUD</name>
<feature type="compositionally biased region" description="Acidic residues" evidence="2">
    <location>
        <begin position="1"/>
        <end position="13"/>
    </location>
</feature>
<dbReference type="GeneID" id="54974176"/>
<dbReference type="KEGG" id="vg:54974176"/>
<feature type="compositionally biased region" description="Basic and acidic residues" evidence="2">
    <location>
        <begin position="30"/>
        <end position="41"/>
    </location>
</feature>
<protein>
    <submittedName>
        <fullName evidence="3">Uncharacterized protein</fullName>
    </submittedName>
</protein>
<feature type="region of interest" description="Disordered" evidence="2">
    <location>
        <begin position="1"/>
        <end position="41"/>
    </location>
</feature>
<keyword evidence="4" id="KW-1185">Reference proteome</keyword>
<accession>A0A240EWW3</accession>
<evidence type="ECO:0000256" key="1">
    <source>
        <dbReference type="SAM" id="Coils"/>
    </source>
</evidence>
<dbReference type="EMBL" id="KY065149">
    <property type="protein sequence ID" value="APD18155.1"/>
    <property type="molecule type" value="Genomic_DNA"/>
</dbReference>
<feature type="coiled-coil region" evidence="1">
    <location>
        <begin position="862"/>
        <end position="889"/>
    </location>
</feature>
<proteinExistence type="predicted"/>
<evidence type="ECO:0000313" key="3">
    <source>
        <dbReference type="EMBL" id="APD18155.1"/>
    </source>
</evidence>
<evidence type="ECO:0000313" key="4">
    <source>
        <dbReference type="Proteomes" id="UP000225149"/>
    </source>
</evidence>
<dbReference type="RefSeq" id="YP_009784181.1">
    <property type="nucleotide sequence ID" value="NC_047741.1"/>
</dbReference>
<sequence>MSDMMDYEDEEVGLEPTSNEPWTPKKRMRFSTDKDVNRDTPDNSVKAAELFLSQRNPELYQDQAAVSLSKQAQEMGKARGKADTFGNKMEASVMQLNTFINSNQGRDLEAARKSKHKMEYSHAELTDGVPPEFILPLMDERNKYGDVAALVLKQQIQEDVANNTILDNLEWYSAIGYGVLQAVVDPTTYVGGAVGYKVGANMSKVANKATQYLGKSVPKVADDLTRWASASTVEAALTNAPRLGGDHTYKPEDYLTDVMVDAVVGTGLTYGASQLLKGAGVLSTKLEKRRATQREAIESMNREVETGQAVNADTNAWKHIAPESAYMDKPFAKVTDDVVRTHAYRYDVSGSEWNQFTPGETVLKIDQMLESKAFKIDNDMQWLALEAKDLAVQVELLNKFRNKVDLTTLQNHPAINNPTKANVVDMVRKLQVARDKAGDLAGKQAAIDGAGQVKFPEVSMMDRPKLRDLRYTKYDSKRLGMFARLNDELAAKVEGLDMVKDKGEGWDALTGIVHDAVRLHQGGVNVESLLSRLMRNDVFMNASPERYAKYVQGARAELDKVLAYANKRGNDSKAPSPLSEEMSAVLAKFDAEVASARLRRESLVKNPVTKIEYPSVMEVSKYPVQSKELKAAVAMGQRADEVVEQYNKPVKVPRLIDRDDVYFHGGFGDFDEFKAAPQTGGLIFFTKDAKIANEYATLKRVGFGTMDAAEDAANLEVLAQEFGHAFTPEGMLKSKVSKAELEDILFSSNIGYIEEVVLGKLRSGSITSEQAIAAFNEFRLQLNTGGHVRAVKLELRNTLGSQDYPISWKVAHSDLNAEKLRAQGYDSIWVDEPGGVALAVIDPKQIKSAFDETVVPSNKQWVESDNVSIAELEEVAKRLDAEQKAEAEAAPEGAEPKKMLQFTDVTNLDSAAIKAVSKGLMKDNWNGVTAMIANYHGSGEHKVYQDLLRPASIGQFAAKAVSQWGGVTKDLATKFIESDNPTLNWIGTHFTEMGRGYGGDVMRKHTAAVIREAEYVRSVSKVLPHYDKAVKEYAASKGANAVQEMMAAVSTGGKNKLQDEFSRKLMLYLNAQRLGKPLPNEPIIAKFAKQWDDYMLHNYTTLVDNHIKGFTGMNRIQHYAPQIWKVEHAKRMMRDGVDLLPLLQKAMRTENPIEDAKALEAWLKSDDAMGDMYVATNDARSVERLNVDWSAEHDGVSLLDLIETDTRKLATNYSNRVAGWAGVSKASGGNITSYTALHTLQKAAFEHNKDPRDFQVVGDVIDMLFGRPVQGGLADWQRSLKTASVLTKLGGLGSAQLIETSAVAARSIMESTGDPQFMKKVLKGMNPDEMAEDLRELQNLTGYNWDYHLINVEAEYYTDYDLAQTSRVRNAVDWAVDKATFGGLKPMVGRAFGHVTGYNMVRKYQEAMLQRSFAMQVARHFVLGKSKMSPKRMADYGLTDVNGVNDALAKTIRENVEFDADGYPTKYNFDKWEPKAKETFMYALQRAEATELLRPLVGEMPEWWNKPWVQMLMQFRTMPIAAQNKALGRSLAFADKEAALQLALNCMTAGLVRHSKFALMAAVAVGVGDEWAEEYKKQVDRAGKDALLGGAADRYITQLGGIGDVYALSHLYGGAETPEQYVRKTMNQVPALSLVGSYVDAAYAASTGDGDKAMSHAERIIFLNNTMAFEATGAVIEAVAKGD</sequence>
<reference evidence="3 4" key="1">
    <citation type="journal article" date="2017" name="PLoS ONE">
        <title>Environmental bacteriophages active on biofilms and planktonic forms of toxigenic Vibrio cholerae: Potential relevance in cholera epidemiology.</title>
        <authorList>
            <person name="Naser I.B."/>
            <person name="Hoque M.M."/>
            <person name="Abdullah A."/>
            <person name="Bari S.M.N."/>
            <person name="Ghosh A.N."/>
            <person name="Faruque S.M."/>
        </authorList>
    </citation>
    <scope>NUCLEOTIDE SEQUENCE [LARGE SCALE GENOMIC DNA]</scope>
</reference>